<dbReference type="EMBL" id="PDET01000006">
    <property type="protein sequence ID" value="PRD15600.1"/>
    <property type="molecule type" value="Genomic_DNA"/>
</dbReference>
<sequence length="67" mass="7109">MPNNNSDRNGLIGCAIGTAVISLLANGHTLSKENIIYELERLKGASSDLQVKSISKAAADILRKGEQ</sequence>
<name>A0A2S9ICT1_9GAMM</name>
<dbReference type="Proteomes" id="UP000239181">
    <property type="component" value="Unassembled WGS sequence"/>
</dbReference>
<keyword evidence="2" id="KW-1185">Reference proteome</keyword>
<organism evidence="1 2">
    <name type="scientific">Pantoea coffeiphila</name>
    <dbReference type="NCBI Taxonomy" id="1465635"/>
    <lineage>
        <taxon>Bacteria</taxon>
        <taxon>Pseudomonadati</taxon>
        <taxon>Pseudomonadota</taxon>
        <taxon>Gammaproteobacteria</taxon>
        <taxon>Enterobacterales</taxon>
        <taxon>Erwiniaceae</taxon>
        <taxon>Pantoea</taxon>
    </lineage>
</organism>
<evidence type="ECO:0000313" key="2">
    <source>
        <dbReference type="Proteomes" id="UP000239181"/>
    </source>
</evidence>
<comment type="caution">
    <text evidence="1">The sequence shown here is derived from an EMBL/GenBank/DDBJ whole genome shotgun (WGS) entry which is preliminary data.</text>
</comment>
<dbReference type="AlphaFoldDB" id="A0A2S9ICT1"/>
<gene>
    <name evidence="1" type="ORF">CQW29_11405</name>
</gene>
<proteinExistence type="predicted"/>
<accession>A0A2S9ICT1</accession>
<protein>
    <submittedName>
        <fullName evidence="1">Uncharacterized protein</fullName>
    </submittedName>
</protein>
<evidence type="ECO:0000313" key="1">
    <source>
        <dbReference type="EMBL" id="PRD15600.1"/>
    </source>
</evidence>
<reference evidence="1 2" key="1">
    <citation type="submission" date="2017-10" db="EMBL/GenBank/DDBJ databases">
        <title>Draft genome of two endophytic bacteria isolated from 'guarana' Paullinia cupana (Mart.) Ducke.</title>
        <authorList>
            <person name="Siqueira K.A."/>
            <person name="Liotti R.G."/>
            <person name="Mendes T.A."/>
            <person name="Soares M.A."/>
        </authorList>
    </citation>
    <scope>NUCLEOTIDE SEQUENCE [LARGE SCALE GENOMIC DNA]</scope>
    <source>
        <strain evidence="1 2">342</strain>
    </source>
</reference>